<dbReference type="Proteomes" id="UP001596098">
    <property type="component" value="Unassembled WGS sequence"/>
</dbReference>
<reference evidence="2" key="1">
    <citation type="journal article" date="2019" name="Int. J. Syst. Evol. Microbiol.">
        <title>The Global Catalogue of Microorganisms (GCM) 10K type strain sequencing project: providing services to taxonomists for standard genome sequencing and annotation.</title>
        <authorList>
            <consortium name="The Broad Institute Genomics Platform"/>
            <consortium name="The Broad Institute Genome Sequencing Center for Infectious Disease"/>
            <person name="Wu L."/>
            <person name="Ma J."/>
        </authorList>
    </citation>
    <scope>NUCLEOTIDE SEQUENCE [LARGE SCALE GENOMIC DNA]</scope>
    <source>
        <strain evidence="2">DFY28</strain>
    </source>
</reference>
<proteinExistence type="predicted"/>
<accession>A0ABW1R0J2</accession>
<organism evidence="1 2">
    <name type="scientific">Nocardioides yefusunii</name>
    <dbReference type="NCBI Taxonomy" id="2500546"/>
    <lineage>
        <taxon>Bacteria</taxon>
        <taxon>Bacillati</taxon>
        <taxon>Actinomycetota</taxon>
        <taxon>Actinomycetes</taxon>
        <taxon>Propionibacteriales</taxon>
        <taxon>Nocardioidaceae</taxon>
        <taxon>Nocardioides</taxon>
    </lineage>
</organism>
<keyword evidence="2" id="KW-1185">Reference proteome</keyword>
<sequence length="59" mass="6621">MPYVVYTHSELRREAPDAQGSRSERLAAALESLEDRGWMLVATPTLADDEGSRFVFHKG</sequence>
<evidence type="ECO:0000313" key="1">
    <source>
        <dbReference type="EMBL" id="MFC6154622.1"/>
    </source>
</evidence>
<name>A0ABW1R0J2_9ACTN</name>
<comment type="caution">
    <text evidence="1">The sequence shown here is derived from an EMBL/GenBank/DDBJ whole genome shotgun (WGS) entry which is preliminary data.</text>
</comment>
<dbReference type="RefSeq" id="WP_128220967.1">
    <property type="nucleotide sequence ID" value="NZ_CP034929.1"/>
</dbReference>
<protein>
    <recommendedName>
        <fullName evidence="3">DUF4177 domain-containing protein</fullName>
    </recommendedName>
</protein>
<gene>
    <name evidence="1" type="ORF">ACFPWU_13210</name>
</gene>
<evidence type="ECO:0008006" key="3">
    <source>
        <dbReference type="Google" id="ProtNLM"/>
    </source>
</evidence>
<dbReference type="EMBL" id="JBHSQI010000008">
    <property type="protein sequence ID" value="MFC6154622.1"/>
    <property type="molecule type" value="Genomic_DNA"/>
</dbReference>
<evidence type="ECO:0000313" key="2">
    <source>
        <dbReference type="Proteomes" id="UP001596098"/>
    </source>
</evidence>